<dbReference type="NCBIfam" id="TIGR03558">
    <property type="entry name" value="oxido_grp_1"/>
    <property type="match status" value="1"/>
</dbReference>
<keyword evidence="6" id="KW-1185">Reference proteome</keyword>
<dbReference type="EMBL" id="RQFD01000003">
    <property type="protein sequence ID" value="TGK52475.1"/>
    <property type="molecule type" value="Genomic_DNA"/>
</dbReference>
<organism evidence="5 7">
    <name type="scientific">Leptospira bouyouniensis</name>
    <dbReference type="NCBI Taxonomy" id="2484911"/>
    <lineage>
        <taxon>Bacteria</taxon>
        <taxon>Pseudomonadati</taxon>
        <taxon>Spirochaetota</taxon>
        <taxon>Spirochaetia</taxon>
        <taxon>Leptospirales</taxon>
        <taxon>Leptospiraceae</taxon>
        <taxon>Leptospira</taxon>
    </lineage>
</organism>
<dbReference type="InterPro" id="IPR050766">
    <property type="entry name" value="Bact_Lucif_Oxidored"/>
</dbReference>
<dbReference type="SUPFAM" id="SSF51679">
    <property type="entry name" value="Bacterial luciferase-like"/>
    <property type="match status" value="1"/>
</dbReference>
<sequence length="332" mass="36668">MEFSILDLVFINQGETPRDAIQNSVQIAKVAESLGYHRIWIAEHHNFPSIASAATSVVIGHIAGHTKTIRVGAGGIMLPNHSPLVIAEQFGTLESLYPNRIDLGLGRAPGTDQLTLRALRKDPMASQHFPEDVKELLEYLSSDKEEGKVNAIPGYDTNVPVWILGSSLFGAQLAALLGLPFAFASHFAPTYLKDAVSIYKKQFRQSQYLDKPYVMMAMNVIAADTDAEADYLFSSVQQSFLGILRNKRAPFPPPVSNMDSLWSETEKQMANQMLSISAVGSENTIKEKINTTINEMKVNEVMVVSSIFDTQKRIRSLEILANIKDQILVTTS</sequence>
<comment type="caution">
    <text evidence="5">The sequence shown here is derived from an EMBL/GenBank/DDBJ whole genome shotgun (WGS) entry which is preliminary data.</text>
</comment>
<evidence type="ECO:0000256" key="1">
    <source>
        <dbReference type="ARBA" id="ARBA00007789"/>
    </source>
</evidence>
<dbReference type="Pfam" id="PF00296">
    <property type="entry name" value="Bac_luciferase"/>
    <property type="match status" value="1"/>
</dbReference>
<evidence type="ECO:0000313" key="5">
    <source>
        <dbReference type="EMBL" id="TGL04726.1"/>
    </source>
</evidence>
<dbReference type="GO" id="GO:0016705">
    <property type="term" value="F:oxidoreductase activity, acting on paired donors, with incorporation or reduction of molecular oxygen"/>
    <property type="evidence" value="ECO:0007669"/>
    <property type="project" value="InterPro"/>
</dbReference>
<dbReference type="Proteomes" id="UP000297617">
    <property type="component" value="Unassembled WGS sequence"/>
</dbReference>
<evidence type="ECO:0000313" key="4">
    <source>
        <dbReference type="EMBL" id="TGK52475.1"/>
    </source>
</evidence>
<dbReference type="PANTHER" id="PTHR30137:SF6">
    <property type="entry name" value="LUCIFERASE-LIKE MONOOXYGENASE"/>
    <property type="match status" value="1"/>
</dbReference>
<dbReference type="FunFam" id="3.20.20.30:FF:000002">
    <property type="entry name" value="LLM class flavin-dependent oxidoreductase"/>
    <property type="match status" value="1"/>
</dbReference>
<dbReference type="InterPro" id="IPR019949">
    <property type="entry name" value="CmoO-like"/>
</dbReference>
<evidence type="ECO:0000313" key="6">
    <source>
        <dbReference type="Proteomes" id="UP000297617"/>
    </source>
</evidence>
<dbReference type="Gene3D" id="3.20.20.30">
    <property type="entry name" value="Luciferase-like domain"/>
    <property type="match status" value="1"/>
</dbReference>
<dbReference type="PANTHER" id="PTHR30137">
    <property type="entry name" value="LUCIFERASE-LIKE MONOOXYGENASE"/>
    <property type="match status" value="1"/>
</dbReference>
<dbReference type="EMBL" id="RQFT01000010">
    <property type="protein sequence ID" value="TGL04726.1"/>
    <property type="molecule type" value="Genomic_DNA"/>
</dbReference>
<evidence type="ECO:0000313" key="7">
    <source>
        <dbReference type="Proteomes" id="UP000297641"/>
    </source>
</evidence>
<evidence type="ECO:0000256" key="2">
    <source>
        <dbReference type="ARBA" id="ARBA00074555"/>
    </source>
</evidence>
<dbReference type="GO" id="GO:0005829">
    <property type="term" value="C:cytosol"/>
    <property type="evidence" value="ECO:0007669"/>
    <property type="project" value="TreeGrafter"/>
</dbReference>
<dbReference type="OrthoDB" id="9780518at2"/>
<reference evidence="4" key="1">
    <citation type="submission" date="2018-10" db="EMBL/GenBank/DDBJ databases">
        <authorList>
            <person name="Vincent A.T."/>
            <person name="Schiettekatte O."/>
            <person name="Bourhy P."/>
            <person name="Veyrier F.J."/>
            <person name="Picardeau M."/>
        </authorList>
    </citation>
    <scope>NUCLEOTIDE SEQUENCE</scope>
    <source>
        <strain evidence="4">201800295</strain>
    </source>
</reference>
<dbReference type="RefSeq" id="WP_135742862.1">
    <property type="nucleotide sequence ID" value="NZ_RQFD01000003.1"/>
</dbReference>
<comment type="similarity">
    <text evidence="1">To bacterial alkanal monooxygenase alpha and beta chains.</text>
</comment>
<protein>
    <recommendedName>
        <fullName evidence="2">Luciferase-like monooxygenase</fullName>
    </recommendedName>
</protein>
<feature type="domain" description="Luciferase-like" evidence="3">
    <location>
        <begin position="1"/>
        <end position="291"/>
    </location>
</feature>
<evidence type="ECO:0000259" key="3">
    <source>
        <dbReference type="Pfam" id="PF00296"/>
    </source>
</evidence>
<name>A0A7I0HRJ0_9LEPT</name>
<reference evidence="5 7" key="2">
    <citation type="journal article" date="2019" name="PLoS Negl. Trop. Dis.">
        <title>Revisiting the worldwide diversity of Leptospira species in the environment.</title>
        <authorList>
            <person name="Vincent A.T."/>
            <person name="Schiettekatte O."/>
            <person name="Bourhy P."/>
            <person name="Veyrier F.J."/>
            <person name="Picardeau M."/>
        </authorList>
    </citation>
    <scope>NUCLEOTIDE SEQUENCE [LARGE SCALE GENOMIC DNA]</scope>
    <source>
        <strain evidence="5 7">201800273</strain>
        <strain evidence="4">201800295</strain>
    </source>
</reference>
<dbReference type="Proteomes" id="UP000297641">
    <property type="component" value="Unassembled WGS sequence"/>
</dbReference>
<dbReference type="InterPro" id="IPR011251">
    <property type="entry name" value="Luciferase-like_dom"/>
</dbReference>
<gene>
    <name evidence="4" type="ORF">EHQ10_01605</name>
    <name evidence="5" type="ORF">EHQ43_10550</name>
</gene>
<accession>A0A7I0HRJ0</accession>
<dbReference type="AlphaFoldDB" id="A0A7I0HRJ0"/>
<proteinExistence type="predicted"/>
<dbReference type="InterPro" id="IPR036661">
    <property type="entry name" value="Luciferase-like_sf"/>
</dbReference>